<reference evidence="1" key="1">
    <citation type="submission" date="2020-04" db="EMBL/GenBank/DDBJ databases">
        <authorList>
            <person name="Chiriac C."/>
            <person name="Salcher M."/>
            <person name="Ghai R."/>
            <person name="Kavagutti S V."/>
        </authorList>
    </citation>
    <scope>NUCLEOTIDE SEQUENCE</scope>
</reference>
<evidence type="ECO:0000313" key="1">
    <source>
        <dbReference type="EMBL" id="CAB4166658.1"/>
    </source>
</evidence>
<sequence>MANVTIIEDSAGSFYSVRDAGPGLEHAYIAIPVKRVLAGFVPKAGARERLVRRLLTRVVAEG</sequence>
<dbReference type="EMBL" id="LR796791">
    <property type="protein sequence ID" value="CAB4166658.1"/>
    <property type="molecule type" value="Genomic_DNA"/>
</dbReference>
<gene>
    <name evidence="1" type="ORF">UFOVP853_47</name>
</gene>
<organism evidence="1">
    <name type="scientific">uncultured Caudovirales phage</name>
    <dbReference type="NCBI Taxonomy" id="2100421"/>
    <lineage>
        <taxon>Viruses</taxon>
        <taxon>Duplodnaviria</taxon>
        <taxon>Heunggongvirae</taxon>
        <taxon>Uroviricota</taxon>
        <taxon>Caudoviricetes</taxon>
        <taxon>Peduoviridae</taxon>
        <taxon>Maltschvirus</taxon>
        <taxon>Maltschvirus maltsch</taxon>
    </lineage>
</organism>
<proteinExistence type="predicted"/>
<protein>
    <submittedName>
        <fullName evidence="1">Uncharacterized protein</fullName>
    </submittedName>
</protein>
<accession>A0A6J5PBN7</accession>
<name>A0A6J5PBN7_9CAUD</name>